<dbReference type="EMBL" id="HBHI01019262">
    <property type="protein sequence ID" value="CAD9681788.1"/>
    <property type="molecule type" value="Transcribed_RNA"/>
</dbReference>
<evidence type="ECO:0000313" key="2">
    <source>
        <dbReference type="EMBL" id="CAD9681790.1"/>
    </source>
</evidence>
<dbReference type="EMBL" id="HBHI01019263">
    <property type="protein sequence ID" value="CAD9681790.1"/>
    <property type="molecule type" value="Transcribed_RNA"/>
</dbReference>
<reference evidence="1" key="1">
    <citation type="submission" date="2021-01" db="EMBL/GenBank/DDBJ databases">
        <authorList>
            <person name="Corre E."/>
            <person name="Pelletier E."/>
            <person name="Niang G."/>
            <person name="Scheremetjew M."/>
            <person name="Finn R."/>
            <person name="Kale V."/>
            <person name="Holt S."/>
            <person name="Cochrane G."/>
            <person name="Meng A."/>
            <person name="Brown T."/>
            <person name="Cohen L."/>
        </authorList>
    </citation>
    <scope>NUCLEOTIDE SEQUENCE</scope>
    <source>
        <strain evidence="1">CCMP1452</strain>
    </source>
</reference>
<accession>A0A6U0SFR2</accession>
<organism evidence="1">
    <name type="scientific">Eucampia antarctica</name>
    <dbReference type="NCBI Taxonomy" id="49252"/>
    <lineage>
        <taxon>Eukaryota</taxon>
        <taxon>Sar</taxon>
        <taxon>Stramenopiles</taxon>
        <taxon>Ochrophyta</taxon>
        <taxon>Bacillariophyta</taxon>
        <taxon>Mediophyceae</taxon>
        <taxon>Biddulphiophycidae</taxon>
        <taxon>Hemiaulales</taxon>
        <taxon>Hemiaulaceae</taxon>
        <taxon>Eucampia</taxon>
    </lineage>
</organism>
<name>A0A6U0SFR2_9STRA</name>
<evidence type="ECO:0000313" key="1">
    <source>
        <dbReference type="EMBL" id="CAD9681788.1"/>
    </source>
</evidence>
<dbReference type="AlphaFoldDB" id="A0A6U0SFR2"/>
<proteinExistence type="predicted"/>
<gene>
    <name evidence="1" type="ORF">EANT1437_LOCUS9877</name>
    <name evidence="2" type="ORF">EANT1437_LOCUS9878</name>
</gene>
<protein>
    <submittedName>
        <fullName evidence="1">Uncharacterized protein</fullName>
    </submittedName>
</protein>
<sequence length="102" mass="11852">MLIISSESQTPRREDAIPSVWKKIQVPNRTKKVNEYVISYDKTNKMNDDIDVDSLCILLPAINPAKALLKRAVERANIVDYMFDGNKHRKKKQKKKIQLEAR</sequence>